<evidence type="ECO:0000313" key="7">
    <source>
        <dbReference type="Proteomes" id="UP000187074"/>
    </source>
</evidence>
<dbReference type="AlphaFoldDB" id="A0A1R1AW64"/>
<dbReference type="PROSITE" id="PS51462">
    <property type="entry name" value="NUDIX"/>
    <property type="match status" value="1"/>
</dbReference>
<dbReference type="PROSITE" id="PS00893">
    <property type="entry name" value="NUDIX_BOX"/>
    <property type="match status" value="1"/>
</dbReference>
<accession>A0A1R1AW64</accession>
<evidence type="ECO:0000256" key="3">
    <source>
        <dbReference type="ARBA" id="ARBA00022842"/>
    </source>
</evidence>
<comment type="cofactor">
    <cofactor evidence="1">
        <name>Mg(2+)</name>
        <dbReference type="ChEBI" id="CHEBI:18420"/>
    </cofactor>
</comment>
<dbReference type="Pfam" id="PF00293">
    <property type="entry name" value="NUDIX"/>
    <property type="match status" value="1"/>
</dbReference>
<dbReference type="InterPro" id="IPR020084">
    <property type="entry name" value="NUDIX_hydrolase_CS"/>
</dbReference>
<evidence type="ECO:0000256" key="1">
    <source>
        <dbReference type="ARBA" id="ARBA00001946"/>
    </source>
</evidence>
<sequence length="162" mass="17799">MTENGIVLVVSVTLVQGDQVLIIQENKPSVRDTWNFPGGRIEPGEAVLEAAIREVKEETGYDVQLTGTTGVYQFLSSLNNHVIMFHFTGEVVGGSLQLGAGEIKDSRWVMLPDILADDSMNFRDVEVMRQIVENLKNGVQHSLALFHPSLLLTSGSSHIHNS</sequence>
<gene>
    <name evidence="6" type="ORF">BK123_25750</name>
</gene>
<proteinExistence type="inferred from homology"/>
<evidence type="ECO:0000313" key="6">
    <source>
        <dbReference type="EMBL" id="OME89844.1"/>
    </source>
</evidence>
<evidence type="ECO:0000259" key="5">
    <source>
        <dbReference type="PROSITE" id="PS51462"/>
    </source>
</evidence>
<name>A0A1R1AW64_PAELA</name>
<dbReference type="OrthoDB" id="9800077at2"/>
<dbReference type="SUPFAM" id="SSF55811">
    <property type="entry name" value="Nudix"/>
    <property type="match status" value="1"/>
</dbReference>
<dbReference type="PRINTS" id="PR00502">
    <property type="entry name" value="NUDIXFAMILY"/>
</dbReference>
<dbReference type="GO" id="GO:0016787">
    <property type="term" value="F:hydrolase activity"/>
    <property type="evidence" value="ECO:0007669"/>
    <property type="project" value="UniProtKB-KW"/>
</dbReference>
<dbReference type="InterPro" id="IPR015797">
    <property type="entry name" value="NUDIX_hydrolase-like_dom_sf"/>
</dbReference>
<dbReference type="PANTHER" id="PTHR43046">
    <property type="entry name" value="GDP-MANNOSE MANNOSYL HYDROLASE"/>
    <property type="match status" value="1"/>
</dbReference>
<feature type="domain" description="Nudix hydrolase" evidence="5">
    <location>
        <begin position="5"/>
        <end position="132"/>
    </location>
</feature>
<dbReference type="EMBL" id="MRTF01000009">
    <property type="protein sequence ID" value="OME89844.1"/>
    <property type="molecule type" value="Genomic_DNA"/>
</dbReference>
<evidence type="ECO:0000256" key="2">
    <source>
        <dbReference type="ARBA" id="ARBA00022801"/>
    </source>
</evidence>
<organism evidence="6 7">
    <name type="scientific">Paenibacillus lautus</name>
    <name type="common">Bacillus lautus</name>
    <dbReference type="NCBI Taxonomy" id="1401"/>
    <lineage>
        <taxon>Bacteria</taxon>
        <taxon>Bacillati</taxon>
        <taxon>Bacillota</taxon>
        <taxon>Bacilli</taxon>
        <taxon>Bacillales</taxon>
        <taxon>Paenibacillaceae</taxon>
        <taxon>Paenibacillus</taxon>
    </lineage>
</organism>
<dbReference type="Gene3D" id="3.90.79.10">
    <property type="entry name" value="Nucleoside Triphosphate Pyrophosphohydrolase"/>
    <property type="match status" value="1"/>
</dbReference>
<dbReference type="PANTHER" id="PTHR43046:SF12">
    <property type="entry name" value="GDP-MANNOSE MANNOSYL HYDROLASE"/>
    <property type="match status" value="1"/>
</dbReference>
<comment type="caution">
    <text evidence="6">The sequence shown here is derived from an EMBL/GenBank/DDBJ whole genome shotgun (WGS) entry which is preliminary data.</text>
</comment>
<comment type="similarity">
    <text evidence="4">Belongs to the Nudix hydrolase family.</text>
</comment>
<dbReference type="InterPro" id="IPR000086">
    <property type="entry name" value="NUDIX_hydrolase_dom"/>
</dbReference>
<keyword evidence="3" id="KW-0460">Magnesium</keyword>
<protein>
    <submittedName>
        <fullName evidence="6">DNA mismatch repair protein MutT</fullName>
    </submittedName>
</protein>
<reference evidence="6 7" key="1">
    <citation type="submission" date="2016-11" db="EMBL/GenBank/DDBJ databases">
        <title>Paenibacillus species isolates.</title>
        <authorList>
            <person name="Beno S.M."/>
        </authorList>
    </citation>
    <scope>NUCLEOTIDE SEQUENCE [LARGE SCALE GENOMIC DNA]</scope>
    <source>
        <strain evidence="6 7">FSL F4-0100</strain>
    </source>
</reference>
<dbReference type="Proteomes" id="UP000187074">
    <property type="component" value="Unassembled WGS sequence"/>
</dbReference>
<keyword evidence="2 4" id="KW-0378">Hydrolase</keyword>
<dbReference type="STRING" id="1401.BK123_25750"/>
<dbReference type="InterPro" id="IPR020476">
    <property type="entry name" value="Nudix_hydrolase"/>
</dbReference>
<evidence type="ECO:0000256" key="4">
    <source>
        <dbReference type="RuleBase" id="RU003476"/>
    </source>
</evidence>